<accession>A0A9D1FJX6</accession>
<dbReference type="SUPFAM" id="SSF53850">
    <property type="entry name" value="Periplasmic binding protein-like II"/>
    <property type="match status" value="1"/>
</dbReference>
<dbReference type="Gene3D" id="3.40.190.10">
    <property type="entry name" value="Periplasmic binding protein-like II"/>
    <property type="match status" value="3"/>
</dbReference>
<evidence type="ECO:0000313" key="3">
    <source>
        <dbReference type="EMBL" id="HIS75226.1"/>
    </source>
</evidence>
<dbReference type="EMBL" id="DVJP01000003">
    <property type="protein sequence ID" value="HIS75226.1"/>
    <property type="molecule type" value="Genomic_DNA"/>
</dbReference>
<organism evidence="3 4">
    <name type="scientific">Candidatus Merdivicinus excrementipullorum</name>
    <dbReference type="NCBI Taxonomy" id="2840867"/>
    <lineage>
        <taxon>Bacteria</taxon>
        <taxon>Bacillati</taxon>
        <taxon>Bacillota</taxon>
        <taxon>Clostridia</taxon>
        <taxon>Eubacteriales</taxon>
        <taxon>Oscillospiraceae</taxon>
        <taxon>Oscillospiraceae incertae sedis</taxon>
        <taxon>Candidatus Merdivicinus</taxon>
    </lineage>
</organism>
<dbReference type="CDD" id="cd13580">
    <property type="entry name" value="PBP2_AlgQ_like_1"/>
    <property type="match status" value="1"/>
</dbReference>
<dbReference type="InterPro" id="IPR050490">
    <property type="entry name" value="Bact_solute-bd_prot1"/>
</dbReference>
<reference evidence="3" key="1">
    <citation type="submission" date="2020-10" db="EMBL/GenBank/DDBJ databases">
        <authorList>
            <person name="Gilroy R."/>
        </authorList>
    </citation>
    <scope>NUCLEOTIDE SEQUENCE</scope>
    <source>
        <strain evidence="3">CHK199-13235</strain>
    </source>
</reference>
<keyword evidence="2" id="KW-0732">Signal</keyword>
<protein>
    <submittedName>
        <fullName evidence="3">Extracellular solute-binding protein</fullName>
    </submittedName>
</protein>
<comment type="caution">
    <text evidence="3">The sequence shown here is derived from an EMBL/GenBank/DDBJ whole genome shotgun (WGS) entry which is preliminary data.</text>
</comment>
<feature type="compositionally biased region" description="Low complexity" evidence="1">
    <location>
        <begin position="25"/>
        <end position="56"/>
    </location>
</feature>
<dbReference type="PROSITE" id="PS51257">
    <property type="entry name" value="PROKAR_LIPOPROTEIN"/>
    <property type="match status" value="1"/>
</dbReference>
<evidence type="ECO:0000313" key="4">
    <source>
        <dbReference type="Proteomes" id="UP000824002"/>
    </source>
</evidence>
<evidence type="ECO:0000256" key="2">
    <source>
        <dbReference type="SAM" id="SignalP"/>
    </source>
</evidence>
<proteinExistence type="predicted"/>
<dbReference type="PANTHER" id="PTHR43649:SF12">
    <property type="entry name" value="DIACETYLCHITOBIOSE BINDING PROTEIN DASA"/>
    <property type="match status" value="1"/>
</dbReference>
<reference evidence="3" key="2">
    <citation type="journal article" date="2021" name="PeerJ">
        <title>Extensive microbial diversity within the chicken gut microbiome revealed by metagenomics and culture.</title>
        <authorList>
            <person name="Gilroy R."/>
            <person name="Ravi A."/>
            <person name="Getino M."/>
            <person name="Pursley I."/>
            <person name="Horton D.L."/>
            <person name="Alikhan N.F."/>
            <person name="Baker D."/>
            <person name="Gharbi K."/>
            <person name="Hall N."/>
            <person name="Watson M."/>
            <person name="Adriaenssens E.M."/>
            <person name="Foster-Nyarko E."/>
            <person name="Jarju S."/>
            <person name="Secka A."/>
            <person name="Antonio M."/>
            <person name="Oren A."/>
            <person name="Chaudhuri R.R."/>
            <person name="La Ragione R."/>
            <person name="Hildebrand F."/>
            <person name="Pallen M.J."/>
        </authorList>
    </citation>
    <scope>NUCLEOTIDE SEQUENCE</scope>
    <source>
        <strain evidence="3">CHK199-13235</strain>
    </source>
</reference>
<name>A0A9D1FJX6_9FIRM</name>
<feature type="signal peptide" evidence="2">
    <location>
        <begin position="1"/>
        <end position="20"/>
    </location>
</feature>
<evidence type="ECO:0000256" key="1">
    <source>
        <dbReference type="SAM" id="MobiDB-lite"/>
    </source>
</evidence>
<sequence length="559" mass="61604">MRKKQSISRLLAVLLAASMAATVASCGQEEASQPAEAESSSAETSADAGSEAAAEEGPWYKYPETVTLTRAQETINATQWPEGDNEESNVWTRAAKDQFNIDLQNYWATDTSQYHEKINISIASQDLPDVFTVDSNQFAQVVEAGMVQPLDEAYEKNASDLLKQIMEADPVGFDSGRVDGQLMALSKQHFGTISTLNCVWIRDDWLQNLGLSAPTTMDELVNICEKFTTEDPDGNGVDDTYGLAVDKSINSLLQLAPAYHANPGMWIRNAEGQIEYGSIQPEMKTALAAFQDWYSRGIISTEFGIKDGAKISEDIVSGKVGVHITVSSFGYSPGTDVVKRNGAEAVFYPYAIPSSDDEPAMLNAPWPVSRYMVVSKDCEHPEAAIRMVNLYVHEMNESLGEEYDSFAKNEVKWGATPFDVNNPDADYAQAVAIIDAIETGDDSKLLPDQLGKYQYVVKWRDEKDPDSVGYWTQVGPGGAYEVLKPFVDNKQYVLTEFRGVSTPTMVDKQSSLDTLETEAFTKIVMGEESLDSFDTFVENWKALGGDDITKEMNEAYPAE</sequence>
<dbReference type="InterPro" id="IPR006059">
    <property type="entry name" value="SBP"/>
</dbReference>
<dbReference type="Proteomes" id="UP000824002">
    <property type="component" value="Unassembled WGS sequence"/>
</dbReference>
<dbReference type="PANTHER" id="PTHR43649">
    <property type="entry name" value="ARABINOSE-BINDING PROTEIN-RELATED"/>
    <property type="match status" value="1"/>
</dbReference>
<dbReference type="Pfam" id="PF01547">
    <property type="entry name" value="SBP_bac_1"/>
    <property type="match status" value="1"/>
</dbReference>
<dbReference type="AlphaFoldDB" id="A0A9D1FJX6"/>
<feature type="region of interest" description="Disordered" evidence="1">
    <location>
        <begin position="25"/>
        <end position="63"/>
    </location>
</feature>
<gene>
    <name evidence="3" type="ORF">IAB51_00290</name>
</gene>
<feature type="chain" id="PRO_5039679696" evidence="2">
    <location>
        <begin position="21"/>
        <end position="559"/>
    </location>
</feature>